<gene>
    <name evidence="5" type="ORF">SAMN05518863_11420</name>
</gene>
<dbReference type="InterPro" id="IPR028082">
    <property type="entry name" value="Peripla_BP_I"/>
</dbReference>
<comment type="caution">
    <text evidence="5">The sequence shown here is derived from an EMBL/GenBank/DDBJ whole genome shotgun (WGS) entry which is preliminary data.</text>
</comment>
<evidence type="ECO:0000256" key="3">
    <source>
        <dbReference type="ARBA" id="ARBA00023163"/>
    </source>
</evidence>
<sequence>MSIEKVAHLAGVSKATVSRVLNQNPGVRPDTRAKVLAAIDICDYQPNLLARQLRTSQSHMLLVLIPDITNPFCSRVVQGIEAEAEAQGYHILLCNSGSQLRREAAYIALLTGKVVDGVITMDAASSLQELKELIGDAPWVQCAEYDPAIAASSVAIDNKEAAFETVRYLASKGRRRIALVNCDMRYLYSHKREEGYRAALEQLELSWCGVAYAENVTCESGSAALRELLTQPERPDAVFAVSDVLAVGVIHAALEAGLRVPEDLAVVGFDGINFTSSLNPPLTTIEQPMNRMGVRSVQLLLQRIRQPNSSVVHEVLPWKRVERASS</sequence>
<dbReference type="InterPro" id="IPR010982">
    <property type="entry name" value="Lambda_DNA-bd_dom_sf"/>
</dbReference>
<dbReference type="PROSITE" id="PS50932">
    <property type="entry name" value="HTH_LACI_2"/>
    <property type="match status" value="1"/>
</dbReference>
<dbReference type="PANTHER" id="PTHR30146">
    <property type="entry name" value="LACI-RELATED TRANSCRIPTIONAL REPRESSOR"/>
    <property type="match status" value="1"/>
</dbReference>
<dbReference type="Pfam" id="PF00356">
    <property type="entry name" value="LacI"/>
    <property type="match status" value="1"/>
</dbReference>
<evidence type="ECO:0000256" key="2">
    <source>
        <dbReference type="ARBA" id="ARBA00023125"/>
    </source>
</evidence>
<keyword evidence="1" id="KW-0805">Transcription regulation</keyword>
<evidence type="ECO:0000259" key="4">
    <source>
        <dbReference type="PROSITE" id="PS50932"/>
    </source>
</evidence>
<dbReference type="Pfam" id="PF13377">
    <property type="entry name" value="Peripla_BP_3"/>
    <property type="match status" value="1"/>
</dbReference>
<evidence type="ECO:0000313" key="6">
    <source>
        <dbReference type="Proteomes" id="UP000198841"/>
    </source>
</evidence>
<reference evidence="5 6" key="1">
    <citation type="submission" date="2016-10" db="EMBL/GenBank/DDBJ databases">
        <authorList>
            <person name="Varghese N."/>
            <person name="Submissions S."/>
        </authorList>
    </citation>
    <scope>NUCLEOTIDE SEQUENCE [LARGE SCALE GENOMIC DNA]</scope>
    <source>
        <strain evidence="5 6">YR512</strain>
    </source>
</reference>
<dbReference type="CDD" id="cd01392">
    <property type="entry name" value="HTH_LacI"/>
    <property type="match status" value="1"/>
</dbReference>
<evidence type="ECO:0000313" key="5">
    <source>
        <dbReference type="EMBL" id="SFK96928.1"/>
    </source>
</evidence>
<dbReference type="PANTHER" id="PTHR30146:SF109">
    <property type="entry name" value="HTH-TYPE TRANSCRIPTIONAL REGULATOR GALS"/>
    <property type="match status" value="1"/>
</dbReference>
<dbReference type="InterPro" id="IPR000843">
    <property type="entry name" value="HTH_LacI"/>
</dbReference>
<dbReference type="Gene3D" id="1.10.260.40">
    <property type="entry name" value="lambda repressor-like DNA-binding domains"/>
    <property type="match status" value="1"/>
</dbReference>
<organism evidence="5 6">
    <name type="scientific">Candidatus Pantoea symbiotica</name>
    <dbReference type="NCBI Taxonomy" id="1884370"/>
    <lineage>
        <taxon>Bacteria</taxon>
        <taxon>Pseudomonadati</taxon>
        <taxon>Pseudomonadota</taxon>
        <taxon>Gammaproteobacteria</taxon>
        <taxon>Enterobacterales</taxon>
        <taxon>Erwiniaceae</taxon>
        <taxon>Pantoea</taxon>
    </lineage>
</organism>
<feature type="domain" description="HTH lacI-type" evidence="4">
    <location>
        <begin position="1"/>
        <end position="55"/>
    </location>
</feature>
<dbReference type="Proteomes" id="UP000198841">
    <property type="component" value="Unassembled WGS sequence"/>
</dbReference>
<dbReference type="InterPro" id="IPR046335">
    <property type="entry name" value="LacI/GalR-like_sensor"/>
</dbReference>
<evidence type="ECO:0000256" key="1">
    <source>
        <dbReference type="ARBA" id="ARBA00023015"/>
    </source>
</evidence>
<dbReference type="EMBL" id="FOSD01000014">
    <property type="protein sequence ID" value="SFK96928.1"/>
    <property type="molecule type" value="Genomic_DNA"/>
</dbReference>
<dbReference type="RefSeq" id="WP_008101823.1">
    <property type="nucleotide sequence ID" value="NZ_FOSD01000014.1"/>
</dbReference>
<keyword evidence="3" id="KW-0804">Transcription</keyword>
<dbReference type="CDD" id="cd06284">
    <property type="entry name" value="PBP1_LacI-like"/>
    <property type="match status" value="1"/>
</dbReference>
<dbReference type="SMART" id="SM00354">
    <property type="entry name" value="HTH_LACI"/>
    <property type="match status" value="1"/>
</dbReference>
<dbReference type="SUPFAM" id="SSF47413">
    <property type="entry name" value="lambda repressor-like DNA-binding domains"/>
    <property type="match status" value="1"/>
</dbReference>
<protein>
    <submittedName>
        <fullName evidence="5">Transcriptional regulator, LacI family</fullName>
    </submittedName>
</protein>
<accession>A0A1I4DTA6</accession>
<proteinExistence type="predicted"/>
<keyword evidence="6" id="KW-1185">Reference proteome</keyword>
<name>A0A1I4DTA6_9GAMM</name>
<keyword evidence="2" id="KW-0238">DNA-binding</keyword>
<dbReference type="SUPFAM" id="SSF53822">
    <property type="entry name" value="Periplasmic binding protein-like I"/>
    <property type="match status" value="1"/>
</dbReference>
<dbReference type="Gene3D" id="3.40.50.2300">
    <property type="match status" value="2"/>
</dbReference>